<dbReference type="Proteomes" id="UP000440578">
    <property type="component" value="Unassembled WGS sequence"/>
</dbReference>
<sequence length="208" mass="22617">MASTSLMFARRLSTSSVTREMIKAPIQVFGVEGRYASALYSAASKNKQLEKVEKDLIEVQALLKSDVPFREFVLNPTLKKEAKRQAMEVVASKKKTTDATKNLLVLMAENGRLTHLDAVAASFRTLMAAHRGEVVCEVTTAKELDAAGKKELEAALQAFLKKGEVLKYSTKVDPALIGGMVVTIGDKYVDMSIASKIKKYTAAISSAV</sequence>
<evidence type="ECO:0000256" key="6">
    <source>
        <dbReference type="ARBA" id="ARBA00023136"/>
    </source>
</evidence>
<comment type="caution">
    <text evidence="9">The sequence shown here is derived from an EMBL/GenBank/DDBJ whole genome shotgun (WGS) entry which is preliminary data.</text>
</comment>
<protein>
    <recommendedName>
        <fullName evidence="8">Oligomycin sensitivity conferral protein</fullName>
    </recommendedName>
</protein>
<dbReference type="NCBIfam" id="TIGR01145">
    <property type="entry name" value="ATP_synt_delta"/>
    <property type="match status" value="1"/>
</dbReference>
<dbReference type="InterPro" id="IPR000711">
    <property type="entry name" value="ATPase_OSCP/dsu"/>
</dbReference>
<dbReference type="SUPFAM" id="SSF47928">
    <property type="entry name" value="N-terminal domain of the delta subunit of the F1F0-ATP synthase"/>
    <property type="match status" value="1"/>
</dbReference>
<evidence type="ECO:0000256" key="7">
    <source>
        <dbReference type="ARBA" id="ARBA00023310"/>
    </source>
</evidence>
<keyword evidence="7" id="KW-0066">ATP synthesis</keyword>
<dbReference type="AlphaFoldDB" id="A0A6A4W7T5"/>
<keyword evidence="3" id="KW-0813">Transport</keyword>
<dbReference type="Pfam" id="PF00213">
    <property type="entry name" value="OSCP"/>
    <property type="match status" value="1"/>
</dbReference>
<dbReference type="Gene3D" id="1.10.520.20">
    <property type="entry name" value="N-terminal domain of the delta subunit of the F1F0-ATP synthase"/>
    <property type="match status" value="1"/>
</dbReference>
<gene>
    <name evidence="9" type="primary">ATPsynO</name>
    <name evidence="9" type="ORF">FJT64_027531</name>
</gene>
<dbReference type="HAMAP" id="MF_01416">
    <property type="entry name" value="ATP_synth_delta_bact"/>
    <property type="match status" value="1"/>
</dbReference>
<comment type="similarity">
    <text evidence="2">Belongs to the ATPase delta chain family.</text>
</comment>
<name>A0A6A4W7T5_AMPAM</name>
<organism evidence="9 10">
    <name type="scientific">Amphibalanus amphitrite</name>
    <name type="common">Striped barnacle</name>
    <name type="synonym">Balanus amphitrite</name>
    <dbReference type="NCBI Taxonomy" id="1232801"/>
    <lineage>
        <taxon>Eukaryota</taxon>
        <taxon>Metazoa</taxon>
        <taxon>Ecdysozoa</taxon>
        <taxon>Arthropoda</taxon>
        <taxon>Crustacea</taxon>
        <taxon>Multicrustacea</taxon>
        <taxon>Cirripedia</taxon>
        <taxon>Thoracica</taxon>
        <taxon>Thoracicalcarea</taxon>
        <taxon>Balanomorpha</taxon>
        <taxon>Balanoidea</taxon>
        <taxon>Balanidae</taxon>
        <taxon>Amphibalaninae</taxon>
        <taxon>Amphibalanus</taxon>
    </lineage>
</organism>
<evidence type="ECO:0000256" key="5">
    <source>
        <dbReference type="ARBA" id="ARBA00023065"/>
    </source>
</evidence>
<reference evidence="9 10" key="1">
    <citation type="submission" date="2019-07" db="EMBL/GenBank/DDBJ databases">
        <title>Draft genome assembly of a fouling barnacle, Amphibalanus amphitrite (Darwin, 1854): The first reference genome for Thecostraca.</title>
        <authorList>
            <person name="Kim W."/>
        </authorList>
    </citation>
    <scope>NUCLEOTIDE SEQUENCE [LARGE SCALE GENOMIC DNA]</scope>
    <source>
        <strain evidence="9">SNU_AA5</strain>
        <tissue evidence="9">Soma without cirri and trophi</tissue>
    </source>
</reference>
<evidence type="ECO:0000313" key="10">
    <source>
        <dbReference type="Proteomes" id="UP000440578"/>
    </source>
</evidence>
<keyword evidence="10" id="KW-1185">Reference proteome</keyword>
<evidence type="ECO:0000256" key="1">
    <source>
        <dbReference type="ARBA" id="ARBA00004370"/>
    </source>
</evidence>
<evidence type="ECO:0000256" key="2">
    <source>
        <dbReference type="ARBA" id="ARBA00007046"/>
    </source>
</evidence>
<keyword evidence="6" id="KW-0472">Membrane</keyword>
<evidence type="ECO:0000313" key="9">
    <source>
        <dbReference type="EMBL" id="KAF0299814.1"/>
    </source>
</evidence>
<dbReference type="OrthoDB" id="1262810at2759"/>
<proteinExistence type="inferred from homology"/>
<dbReference type="GO" id="GO:0016020">
    <property type="term" value="C:membrane"/>
    <property type="evidence" value="ECO:0007669"/>
    <property type="project" value="UniProtKB-SubCell"/>
</dbReference>
<evidence type="ECO:0000256" key="4">
    <source>
        <dbReference type="ARBA" id="ARBA00022781"/>
    </source>
</evidence>
<dbReference type="GO" id="GO:0046933">
    <property type="term" value="F:proton-transporting ATP synthase activity, rotational mechanism"/>
    <property type="evidence" value="ECO:0007669"/>
    <property type="project" value="InterPro"/>
</dbReference>
<dbReference type="PRINTS" id="PR00125">
    <property type="entry name" value="ATPASEDELTA"/>
</dbReference>
<keyword evidence="4" id="KW-0375">Hydrogen ion transport</keyword>
<comment type="subcellular location">
    <subcellularLocation>
        <location evidence="1">Membrane</location>
    </subcellularLocation>
</comment>
<keyword evidence="5" id="KW-0406">Ion transport</keyword>
<evidence type="ECO:0000256" key="3">
    <source>
        <dbReference type="ARBA" id="ARBA00022448"/>
    </source>
</evidence>
<dbReference type="PANTHER" id="PTHR11910">
    <property type="entry name" value="ATP SYNTHASE DELTA CHAIN"/>
    <property type="match status" value="1"/>
</dbReference>
<evidence type="ECO:0000256" key="8">
    <source>
        <dbReference type="ARBA" id="ARBA00033369"/>
    </source>
</evidence>
<dbReference type="EMBL" id="VIIS01001329">
    <property type="protein sequence ID" value="KAF0299814.1"/>
    <property type="molecule type" value="Genomic_DNA"/>
</dbReference>
<dbReference type="InterPro" id="IPR026015">
    <property type="entry name" value="ATP_synth_OSCP/delta_N_sf"/>
</dbReference>
<accession>A0A6A4W7T5</accession>